<sequence>MSVVFVRRWIIAFIVALGVIFIISLSLRKSDDGQDLGDIPSESFEWIDIENLTEYRQCRNSVQGAFLIVDERGFVCKRSDLSASGCCHSDGDSTKQFYCGNCQMNNCCSVYEHCVSCCLDPKKKLLLQEVISIWRASPNVIYKSVKDQFEFCLTKCRTSSKSVWHENSYKDRRYKYCFGLTPPEFAPFN</sequence>
<comment type="subcellular location">
    <subcellularLocation>
        <location evidence="1">Golgi apparatus membrane</location>
        <topology evidence="1">Single-pass membrane protein</topology>
    </subcellularLocation>
</comment>
<keyword evidence="4" id="KW-0333">Golgi apparatus</keyword>
<evidence type="ECO:0000313" key="11">
    <source>
        <dbReference type="RefSeq" id="XP_031564975.1"/>
    </source>
</evidence>
<organism evidence="10 11">
    <name type="scientific">Actinia tenebrosa</name>
    <name type="common">Australian red waratah sea anemone</name>
    <dbReference type="NCBI Taxonomy" id="6105"/>
    <lineage>
        <taxon>Eukaryota</taxon>
        <taxon>Metazoa</taxon>
        <taxon>Cnidaria</taxon>
        <taxon>Anthozoa</taxon>
        <taxon>Hexacorallia</taxon>
        <taxon>Actiniaria</taxon>
        <taxon>Actiniidae</taxon>
        <taxon>Actinia</taxon>
    </lineage>
</organism>
<evidence type="ECO:0000256" key="8">
    <source>
        <dbReference type="ARBA" id="ARBA00023485"/>
    </source>
</evidence>
<evidence type="ECO:0000256" key="7">
    <source>
        <dbReference type="ARBA" id="ARBA00023461"/>
    </source>
</evidence>
<name>A0A6P8IEY7_ACTTE</name>
<dbReference type="GeneID" id="116300274"/>
<evidence type="ECO:0000256" key="6">
    <source>
        <dbReference type="ARBA" id="ARBA00023180"/>
    </source>
</evidence>
<dbReference type="OrthoDB" id="70142at2759"/>
<evidence type="ECO:0000313" key="10">
    <source>
        <dbReference type="Proteomes" id="UP000515163"/>
    </source>
</evidence>
<dbReference type="GO" id="GO:0000139">
    <property type="term" value="C:Golgi membrane"/>
    <property type="evidence" value="ECO:0007669"/>
    <property type="project" value="UniProtKB-SubCell"/>
</dbReference>
<evidence type="ECO:0000256" key="2">
    <source>
        <dbReference type="ARBA" id="ARBA00022692"/>
    </source>
</evidence>
<feature type="transmembrane region" description="Helical" evidence="9">
    <location>
        <begin position="6"/>
        <end position="27"/>
    </location>
</feature>
<keyword evidence="5 9" id="KW-0472">Membrane</keyword>
<evidence type="ECO:0000256" key="4">
    <source>
        <dbReference type="ARBA" id="ARBA00023034"/>
    </source>
</evidence>
<keyword evidence="10" id="KW-1185">Reference proteome</keyword>
<evidence type="ECO:0000256" key="9">
    <source>
        <dbReference type="SAM" id="Phobius"/>
    </source>
</evidence>
<comment type="similarity">
    <text evidence="7">Belongs to the SPRING family.</text>
</comment>
<proteinExistence type="inferred from homology"/>
<dbReference type="InParanoid" id="A0A6P8IEY7"/>
<dbReference type="Pfam" id="PF10218">
    <property type="entry name" value="SPRING1"/>
    <property type="match status" value="1"/>
</dbReference>
<evidence type="ECO:0000256" key="3">
    <source>
        <dbReference type="ARBA" id="ARBA00022989"/>
    </source>
</evidence>
<dbReference type="GO" id="GO:2000640">
    <property type="term" value="P:positive regulation of SREBP signaling pathway"/>
    <property type="evidence" value="ECO:0007669"/>
    <property type="project" value="InterPro"/>
</dbReference>
<gene>
    <name evidence="11" type="primary">LOC116300274</name>
</gene>
<keyword evidence="3 9" id="KW-1133">Transmembrane helix</keyword>
<dbReference type="RefSeq" id="XP_031564975.1">
    <property type="nucleotide sequence ID" value="XM_031709115.1"/>
</dbReference>
<dbReference type="Proteomes" id="UP000515163">
    <property type="component" value="Unplaced"/>
</dbReference>
<dbReference type="KEGG" id="aten:116300274"/>
<protein>
    <recommendedName>
        <fullName evidence="8">SREBP regulating gene protein</fullName>
    </recommendedName>
</protein>
<reference evidence="11" key="1">
    <citation type="submission" date="2025-08" db="UniProtKB">
        <authorList>
            <consortium name="RefSeq"/>
        </authorList>
    </citation>
    <scope>IDENTIFICATION</scope>
    <source>
        <tissue evidence="11">Tentacle</tissue>
    </source>
</reference>
<dbReference type="PANTHER" id="PTHR13481:SF0">
    <property type="entry name" value="SREBP REGULATING GENE PROTEIN"/>
    <property type="match status" value="1"/>
</dbReference>
<dbReference type="InterPro" id="IPR019352">
    <property type="entry name" value="SPRING1"/>
</dbReference>
<keyword evidence="2 9" id="KW-0812">Transmembrane</keyword>
<dbReference type="AlphaFoldDB" id="A0A6P8IEY7"/>
<evidence type="ECO:0000256" key="5">
    <source>
        <dbReference type="ARBA" id="ARBA00023136"/>
    </source>
</evidence>
<dbReference type="FunCoup" id="A0A6P8IEY7">
    <property type="interactions" value="485"/>
</dbReference>
<evidence type="ECO:0000256" key="1">
    <source>
        <dbReference type="ARBA" id="ARBA00004194"/>
    </source>
</evidence>
<accession>A0A6P8IEY7</accession>
<keyword evidence="6" id="KW-0325">Glycoprotein</keyword>
<dbReference type="PANTHER" id="PTHR13481">
    <property type="entry name" value="SREBP REGULATING GENE PROTEIN"/>
    <property type="match status" value="1"/>
</dbReference>